<keyword evidence="5 8" id="KW-0472">Membrane</keyword>
<accession>A0A0M4ERV0</accession>
<feature type="transmembrane region" description="Helical" evidence="8">
    <location>
        <begin position="57"/>
        <end position="76"/>
    </location>
</feature>
<evidence type="ECO:0000313" key="11">
    <source>
        <dbReference type="Proteomes" id="UP000494163"/>
    </source>
</evidence>
<feature type="transmembrane region" description="Helical" evidence="8">
    <location>
        <begin position="29"/>
        <end position="51"/>
    </location>
</feature>
<evidence type="ECO:0000256" key="4">
    <source>
        <dbReference type="ARBA" id="ARBA00022989"/>
    </source>
</evidence>
<dbReference type="STRING" id="30019.A0A0M4ERV0"/>
<evidence type="ECO:0000256" key="6">
    <source>
        <dbReference type="ARBA" id="ARBA00023180"/>
    </source>
</evidence>
<dbReference type="EMBL" id="CP012523">
    <property type="protein sequence ID" value="ALC39702.1"/>
    <property type="molecule type" value="Genomic_DNA"/>
</dbReference>
<dbReference type="PANTHER" id="PTHR31158:SF10">
    <property type="entry name" value="LD27791P"/>
    <property type="match status" value="1"/>
</dbReference>
<evidence type="ECO:0000256" key="2">
    <source>
        <dbReference type="ARBA" id="ARBA00009816"/>
    </source>
</evidence>
<evidence type="ECO:0000313" key="9">
    <source>
        <dbReference type="EMBL" id="ALC39695.1"/>
    </source>
</evidence>
<evidence type="ECO:0000256" key="7">
    <source>
        <dbReference type="SAM" id="MobiDB-lite"/>
    </source>
</evidence>
<dbReference type="Proteomes" id="UP000494163">
    <property type="component" value="Chromosome 2L"/>
</dbReference>
<proteinExistence type="inferred from homology"/>
<name>A0A0M4ERV0_DROBS</name>
<dbReference type="OrthoDB" id="10042652at2759"/>
<organism evidence="9 11">
    <name type="scientific">Drosophila busckii</name>
    <name type="common">Fruit fly</name>
    <dbReference type="NCBI Taxonomy" id="30019"/>
    <lineage>
        <taxon>Eukaryota</taxon>
        <taxon>Metazoa</taxon>
        <taxon>Ecdysozoa</taxon>
        <taxon>Arthropoda</taxon>
        <taxon>Hexapoda</taxon>
        <taxon>Insecta</taxon>
        <taxon>Pterygota</taxon>
        <taxon>Neoptera</taxon>
        <taxon>Endopterygota</taxon>
        <taxon>Diptera</taxon>
        <taxon>Brachycera</taxon>
        <taxon>Muscomorpha</taxon>
        <taxon>Ephydroidea</taxon>
        <taxon>Drosophilidae</taxon>
        <taxon>Drosophila</taxon>
    </lineage>
</organism>
<gene>
    <name evidence="9" type="ORF">Dbus_chr2Lg1780</name>
    <name evidence="10" type="ORF">Dbus_chr2Lg1787</name>
</gene>
<comment type="subcellular location">
    <subcellularLocation>
        <location evidence="1">Membrane</location>
        <topology evidence="1">Multi-pass membrane protein</topology>
    </subcellularLocation>
</comment>
<evidence type="ECO:0000313" key="10">
    <source>
        <dbReference type="EMBL" id="ALC39702.1"/>
    </source>
</evidence>
<feature type="region of interest" description="Disordered" evidence="7">
    <location>
        <begin position="340"/>
        <end position="415"/>
    </location>
</feature>
<dbReference type="PANTHER" id="PTHR31158">
    <property type="entry name" value="DUAL OXIDASE 2"/>
    <property type="match status" value="1"/>
</dbReference>
<dbReference type="Pfam" id="PF10204">
    <property type="entry name" value="DuoxA"/>
    <property type="match status" value="1"/>
</dbReference>
<reference evidence="9 11" key="1">
    <citation type="submission" date="2015-08" db="EMBL/GenBank/DDBJ databases">
        <title>Ancestral chromatin configuration constrains chromatin evolution on differentiating sex chromosomes in Drosophila.</title>
        <authorList>
            <person name="Zhou Q."/>
            <person name="Bachtrog D."/>
        </authorList>
    </citation>
    <scope>NUCLEOTIDE SEQUENCE [LARGE SCALE GENOMIC DNA]</scope>
    <source>
        <tissue evidence="9">Whole larvae</tissue>
    </source>
</reference>
<evidence type="ECO:0000256" key="3">
    <source>
        <dbReference type="ARBA" id="ARBA00022692"/>
    </source>
</evidence>
<protein>
    <submittedName>
        <fullName evidence="9">Mol</fullName>
    </submittedName>
</protein>
<evidence type="ECO:0000256" key="1">
    <source>
        <dbReference type="ARBA" id="ARBA00004141"/>
    </source>
</evidence>
<keyword evidence="4 8" id="KW-1133">Transmembrane helix</keyword>
<keyword evidence="11" id="KW-1185">Reference proteome</keyword>
<dbReference type="AlphaFoldDB" id="A0A0M4ERV0"/>
<dbReference type="OMA" id="MHINITY"/>
<sequence>MKGWFDAFRDDGGPTLYSFSNRTPVTGDVSIVAVSVLFATFYVAFLVIFPGVRKQKFTTFSTVTLSLFVGLVILITRLGSAWHVSHATIIAPYKAFSREKLPAKIGTHIGLMHVNVTLTAIPIGNWTPPDIDYNERFTWEGASDMSANYRLALERGLPFPILTVAEYFSLGREGFSWGGQYRAAGYFASIMLWASLASWLLMNLLLLAVPRYGAYLKALTGALLVCTAVGYHCLLPQRPLIIYLEGGRLEFRFGWCYWLVLVAGILCFIAGVLISIIDLVWPHTFSTVLEVYYGTPYDRHVILEESSDVRYRKPHNSRGLEDPPGLGSRILRRLSSKARDMQATGLRRDSPAGVSSVSGVDNKAFQGGPPKSPWRHPFRRAQQLPPQHAHALTHMQQQPHQHQHQHQQHQHHHQQQLQFVGGGPVVTHPLHHMQRTLSQDSGSSIGSAAMQISPLHKHTLARMLPNPPVERIRDMDHW</sequence>
<feature type="transmembrane region" description="Helical" evidence="8">
    <location>
        <begin position="255"/>
        <end position="281"/>
    </location>
</feature>
<dbReference type="GO" id="GO:0005789">
    <property type="term" value="C:endoplasmic reticulum membrane"/>
    <property type="evidence" value="ECO:0007669"/>
    <property type="project" value="InterPro"/>
</dbReference>
<feature type="compositionally biased region" description="Basic residues" evidence="7">
    <location>
        <begin position="401"/>
        <end position="414"/>
    </location>
</feature>
<evidence type="ECO:0000256" key="5">
    <source>
        <dbReference type="ARBA" id="ARBA00023136"/>
    </source>
</evidence>
<feature type="transmembrane region" description="Helical" evidence="8">
    <location>
        <begin position="186"/>
        <end position="208"/>
    </location>
</feature>
<dbReference type="GO" id="GO:0015031">
    <property type="term" value="P:protein transport"/>
    <property type="evidence" value="ECO:0007669"/>
    <property type="project" value="InterPro"/>
</dbReference>
<evidence type="ECO:0000256" key="8">
    <source>
        <dbReference type="SAM" id="Phobius"/>
    </source>
</evidence>
<dbReference type="EMBL" id="CP012523">
    <property type="protein sequence ID" value="ALC39695.1"/>
    <property type="molecule type" value="Genomic_DNA"/>
</dbReference>
<keyword evidence="3 8" id="KW-0812">Transmembrane</keyword>
<feature type="transmembrane region" description="Helical" evidence="8">
    <location>
        <begin position="214"/>
        <end position="234"/>
    </location>
</feature>
<keyword evidence="6" id="KW-0325">Glycoprotein</keyword>
<dbReference type="InterPro" id="IPR018469">
    <property type="entry name" value="Dual_oxidase_maturation_fac"/>
</dbReference>
<comment type="similarity">
    <text evidence="2">Belongs to the DUOXA family.</text>
</comment>